<dbReference type="AlphaFoldDB" id="A0A814WC23"/>
<keyword evidence="5" id="KW-1185">Reference proteome</keyword>
<evidence type="ECO:0000313" key="4">
    <source>
        <dbReference type="Proteomes" id="UP000663854"/>
    </source>
</evidence>
<dbReference type="Gene3D" id="1.10.510.10">
    <property type="entry name" value="Transferase(Phosphotransferase) domain 1"/>
    <property type="match status" value="1"/>
</dbReference>
<comment type="caution">
    <text evidence="2">The sequence shown here is derived from an EMBL/GenBank/DDBJ whole genome shotgun (WGS) entry which is preliminary data.</text>
</comment>
<dbReference type="PROSITE" id="PS50011">
    <property type="entry name" value="PROTEIN_KINASE_DOM"/>
    <property type="match status" value="1"/>
</dbReference>
<dbReference type="InterPro" id="IPR011009">
    <property type="entry name" value="Kinase-like_dom_sf"/>
</dbReference>
<dbReference type="Proteomes" id="UP000663870">
    <property type="component" value="Unassembled WGS sequence"/>
</dbReference>
<dbReference type="PROSITE" id="PS00108">
    <property type="entry name" value="PROTEIN_KINASE_ST"/>
    <property type="match status" value="1"/>
</dbReference>
<dbReference type="EMBL" id="CAJNOH010001289">
    <property type="protein sequence ID" value="CAF1200235.1"/>
    <property type="molecule type" value="Genomic_DNA"/>
</dbReference>
<dbReference type="GO" id="GO:0004674">
    <property type="term" value="F:protein serine/threonine kinase activity"/>
    <property type="evidence" value="ECO:0007669"/>
    <property type="project" value="TreeGrafter"/>
</dbReference>
<evidence type="ECO:0000313" key="2">
    <source>
        <dbReference type="EMBL" id="CAF1200235.1"/>
    </source>
</evidence>
<evidence type="ECO:0000259" key="1">
    <source>
        <dbReference type="PROSITE" id="PS50011"/>
    </source>
</evidence>
<evidence type="ECO:0000313" key="5">
    <source>
        <dbReference type="Proteomes" id="UP000663870"/>
    </source>
</evidence>
<dbReference type="InterPro" id="IPR000719">
    <property type="entry name" value="Prot_kinase_dom"/>
</dbReference>
<dbReference type="EMBL" id="CAJNOL010002178">
    <property type="protein sequence ID" value="CAF1471720.1"/>
    <property type="molecule type" value="Genomic_DNA"/>
</dbReference>
<organism evidence="2 4">
    <name type="scientific">Rotaria sordida</name>
    <dbReference type="NCBI Taxonomy" id="392033"/>
    <lineage>
        <taxon>Eukaryota</taxon>
        <taxon>Metazoa</taxon>
        <taxon>Spiralia</taxon>
        <taxon>Gnathifera</taxon>
        <taxon>Rotifera</taxon>
        <taxon>Eurotatoria</taxon>
        <taxon>Bdelloidea</taxon>
        <taxon>Philodinida</taxon>
        <taxon>Philodinidae</taxon>
        <taxon>Rotaria</taxon>
    </lineage>
</organism>
<dbReference type="Pfam" id="PF00069">
    <property type="entry name" value="Pkinase"/>
    <property type="match status" value="1"/>
</dbReference>
<protein>
    <recommendedName>
        <fullName evidence="1">Protein kinase domain-containing protein</fullName>
    </recommendedName>
</protein>
<dbReference type="InterPro" id="IPR008271">
    <property type="entry name" value="Ser/Thr_kinase_AS"/>
</dbReference>
<dbReference type="GO" id="GO:0005634">
    <property type="term" value="C:nucleus"/>
    <property type="evidence" value="ECO:0007669"/>
    <property type="project" value="TreeGrafter"/>
</dbReference>
<name>A0A814WC23_9BILA</name>
<gene>
    <name evidence="3" type="ORF">JXQ802_LOCUS38778</name>
    <name evidence="2" type="ORF">PYM288_LOCUS24835</name>
</gene>
<dbReference type="PANTHER" id="PTHR44167">
    <property type="entry name" value="OVARIAN-SPECIFIC SERINE/THREONINE-PROTEIN KINASE LOK-RELATED"/>
    <property type="match status" value="1"/>
</dbReference>
<dbReference type="GO" id="GO:0044773">
    <property type="term" value="P:mitotic DNA damage checkpoint signaling"/>
    <property type="evidence" value="ECO:0007669"/>
    <property type="project" value="TreeGrafter"/>
</dbReference>
<evidence type="ECO:0000313" key="3">
    <source>
        <dbReference type="EMBL" id="CAF1471720.1"/>
    </source>
</evidence>
<dbReference type="Proteomes" id="UP000663854">
    <property type="component" value="Unassembled WGS sequence"/>
</dbReference>
<feature type="domain" description="Protein kinase" evidence="1">
    <location>
        <begin position="1"/>
        <end position="233"/>
    </location>
</feature>
<dbReference type="SUPFAM" id="SSF56112">
    <property type="entry name" value="Protein kinase-like (PK-like)"/>
    <property type="match status" value="1"/>
</dbReference>
<dbReference type="GO" id="GO:0005524">
    <property type="term" value="F:ATP binding"/>
    <property type="evidence" value="ECO:0007669"/>
    <property type="project" value="InterPro"/>
</dbReference>
<sequence>MEQHERIELLDAIKLTQKLLSTVKEIHDRGIVHRDIKPGNLLVVHDPNAPIERAEIHVIDFGLAYSNKHEDTVDWSSFEEKEKYRQTYFGHTMGNSFYRVPQLNSPTWKNKTQKEQNVLLHIRRSPTIDASSVCTILFWMLTGIEPGTKHRNDSNLAPHQTEEADTCIMMKINEAVKRIGIANELSSALTKQLRNYIMTTFDKGFENAEYQWTVEQLEYRLHSICHILEHENISLDLQFNNAAKISCAFEFAKAIFIEKHPSCSWYDGYCHWLEYRQDMTERKNYDLLTYRQNKQSWMLIIVCSLHFNENGDIITLTIGSDFNRVYVELPLGQYAPDDLNNLNIQVEFERELINLLQAICEPKYSTIAQSPSSTN</sequence>
<proteinExistence type="predicted"/>
<reference evidence="2" key="1">
    <citation type="submission" date="2021-02" db="EMBL/GenBank/DDBJ databases">
        <authorList>
            <person name="Nowell W R."/>
        </authorList>
    </citation>
    <scope>NUCLEOTIDE SEQUENCE</scope>
</reference>
<dbReference type="PANTHER" id="PTHR44167:SF24">
    <property type="entry name" value="SERINE_THREONINE-PROTEIN KINASE CHK2"/>
    <property type="match status" value="1"/>
</dbReference>
<accession>A0A814WC23</accession>